<accession>A0A2I0AN90</accession>
<dbReference type="PANTHER" id="PTHR42647">
    <property type="entry name" value="SBP (S-RIBONUCLEASE BINDING PROTEIN) FAMILY PROTEIN"/>
    <property type="match status" value="1"/>
</dbReference>
<evidence type="ECO:0000313" key="8">
    <source>
        <dbReference type="Proteomes" id="UP000236161"/>
    </source>
</evidence>
<evidence type="ECO:0000256" key="2">
    <source>
        <dbReference type="ARBA" id="ARBA00022771"/>
    </source>
</evidence>
<keyword evidence="3" id="KW-0862">Zinc</keyword>
<dbReference type="GO" id="GO:0004842">
    <property type="term" value="F:ubiquitin-protein transferase activity"/>
    <property type="evidence" value="ECO:0007669"/>
    <property type="project" value="TreeGrafter"/>
</dbReference>
<evidence type="ECO:0000313" key="7">
    <source>
        <dbReference type="EMBL" id="PKA57032.1"/>
    </source>
</evidence>
<dbReference type="Proteomes" id="UP000236161">
    <property type="component" value="Unassembled WGS sequence"/>
</dbReference>
<keyword evidence="2 4" id="KW-0863">Zinc-finger</keyword>
<name>A0A2I0AN90_9ASPA</name>
<dbReference type="InterPro" id="IPR013083">
    <property type="entry name" value="Znf_RING/FYVE/PHD"/>
</dbReference>
<evidence type="ECO:0000256" key="1">
    <source>
        <dbReference type="ARBA" id="ARBA00022723"/>
    </source>
</evidence>
<dbReference type="CDD" id="cd16649">
    <property type="entry name" value="mRING-HC-C3HC5_CGRF1-like"/>
    <property type="match status" value="1"/>
</dbReference>
<keyword evidence="8" id="KW-1185">Reference proteome</keyword>
<organism evidence="7 8">
    <name type="scientific">Apostasia shenzhenica</name>
    <dbReference type="NCBI Taxonomy" id="1088818"/>
    <lineage>
        <taxon>Eukaryota</taxon>
        <taxon>Viridiplantae</taxon>
        <taxon>Streptophyta</taxon>
        <taxon>Embryophyta</taxon>
        <taxon>Tracheophyta</taxon>
        <taxon>Spermatophyta</taxon>
        <taxon>Magnoliopsida</taxon>
        <taxon>Liliopsida</taxon>
        <taxon>Asparagales</taxon>
        <taxon>Orchidaceae</taxon>
        <taxon>Apostasioideae</taxon>
        <taxon>Apostasia</taxon>
    </lineage>
</organism>
<dbReference type="OrthoDB" id="1711136at2759"/>
<protein>
    <recommendedName>
        <fullName evidence="6">RING-type domain-containing protein</fullName>
    </recommendedName>
</protein>
<evidence type="ECO:0000256" key="3">
    <source>
        <dbReference type="ARBA" id="ARBA00022833"/>
    </source>
</evidence>
<feature type="coiled-coil region" evidence="5">
    <location>
        <begin position="134"/>
        <end position="168"/>
    </location>
</feature>
<dbReference type="PANTHER" id="PTHR42647:SF12">
    <property type="entry name" value="BOI-RELATED E3 UBIQUITIN-PROTEIN LIGASE 2-RELATED"/>
    <property type="match status" value="1"/>
</dbReference>
<evidence type="ECO:0000256" key="4">
    <source>
        <dbReference type="PROSITE-ProRule" id="PRU00175"/>
    </source>
</evidence>
<gene>
    <name evidence="7" type="ORF">AXF42_Ash002336</name>
</gene>
<dbReference type="EMBL" id="KZ451969">
    <property type="protein sequence ID" value="PKA57032.1"/>
    <property type="molecule type" value="Genomic_DNA"/>
</dbReference>
<evidence type="ECO:0000259" key="6">
    <source>
        <dbReference type="PROSITE" id="PS50089"/>
    </source>
</evidence>
<reference evidence="7 8" key="1">
    <citation type="journal article" date="2017" name="Nature">
        <title>The Apostasia genome and the evolution of orchids.</title>
        <authorList>
            <person name="Zhang G.Q."/>
            <person name="Liu K.W."/>
            <person name="Li Z."/>
            <person name="Lohaus R."/>
            <person name="Hsiao Y.Y."/>
            <person name="Niu S.C."/>
            <person name="Wang J.Y."/>
            <person name="Lin Y.C."/>
            <person name="Xu Q."/>
            <person name="Chen L.J."/>
            <person name="Yoshida K."/>
            <person name="Fujiwara S."/>
            <person name="Wang Z.W."/>
            <person name="Zhang Y.Q."/>
            <person name="Mitsuda N."/>
            <person name="Wang M."/>
            <person name="Liu G.H."/>
            <person name="Pecoraro L."/>
            <person name="Huang H.X."/>
            <person name="Xiao X.J."/>
            <person name="Lin M."/>
            <person name="Wu X.Y."/>
            <person name="Wu W.L."/>
            <person name="Chen Y.Y."/>
            <person name="Chang S.B."/>
            <person name="Sakamoto S."/>
            <person name="Ohme-Takagi M."/>
            <person name="Yagi M."/>
            <person name="Zeng S.J."/>
            <person name="Shen C.Y."/>
            <person name="Yeh C.M."/>
            <person name="Luo Y.B."/>
            <person name="Tsai W.C."/>
            <person name="Van de Peer Y."/>
            <person name="Liu Z.J."/>
        </authorList>
    </citation>
    <scope>NUCLEOTIDE SEQUENCE [LARGE SCALE GENOMIC DNA]</scope>
    <source>
        <strain evidence="8">cv. Shenzhen</strain>
        <tissue evidence="7">Stem</tissue>
    </source>
</reference>
<proteinExistence type="predicted"/>
<keyword evidence="1" id="KW-0479">Metal-binding</keyword>
<keyword evidence="5" id="KW-0175">Coiled coil</keyword>
<dbReference type="InterPro" id="IPR001841">
    <property type="entry name" value="Znf_RING"/>
</dbReference>
<dbReference type="AlphaFoldDB" id="A0A2I0AN90"/>
<dbReference type="GO" id="GO:0043067">
    <property type="term" value="P:regulation of programmed cell death"/>
    <property type="evidence" value="ECO:0007669"/>
    <property type="project" value="TreeGrafter"/>
</dbReference>
<dbReference type="Pfam" id="PF13920">
    <property type="entry name" value="zf-C3HC4_3"/>
    <property type="match status" value="1"/>
</dbReference>
<dbReference type="Gene3D" id="3.30.40.10">
    <property type="entry name" value="Zinc/RING finger domain, C3HC4 (zinc finger)"/>
    <property type="match status" value="1"/>
</dbReference>
<dbReference type="GO" id="GO:0008270">
    <property type="term" value="F:zinc ion binding"/>
    <property type="evidence" value="ECO:0007669"/>
    <property type="project" value="UniProtKB-KW"/>
</dbReference>
<evidence type="ECO:0000256" key="5">
    <source>
        <dbReference type="SAM" id="Coils"/>
    </source>
</evidence>
<feature type="domain" description="RING-type" evidence="6">
    <location>
        <begin position="238"/>
        <end position="273"/>
    </location>
</feature>
<sequence length="285" mass="31000">MPFHSSSLFLPWPLNLTIFTSSPHNSSSTGTLSFSFPLTVSPSSLLLLLFYRDMAKAAEAQPAMLTATFSTGAGSQPSQPLHTPAVSPAVAKKRLRDEPLSILADDIASLFHRQILDLHRLLSHHRLRLVAAAEDAVRKRLKAKEDEMERVRRINRALEDQLRTLAVENRGWRELAEANEAAASFLRSNLEQVVAAQVRMEEKQSRGSAGDDAESCCCGEIGDGEAAAAAVEAPKRVCRRCWEREAAVLLLPCRHLCLCADCGPAASSCPVCECSKGGSVNINLL</sequence>
<dbReference type="PROSITE" id="PS50089">
    <property type="entry name" value="ZF_RING_2"/>
    <property type="match status" value="1"/>
</dbReference>